<keyword evidence="3" id="KW-0862">Zinc</keyword>
<comment type="caution">
    <text evidence="5">The sequence shown here is derived from an EMBL/GenBank/DDBJ whole genome shotgun (WGS) entry which is preliminary data.</text>
</comment>
<gene>
    <name evidence="5" type="ORF">Ae201684_003361</name>
</gene>
<dbReference type="VEuPathDB" id="FungiDB:AeMF1_001396"/>
<name>A0A6G0XMT8_9STRA</name>
<proteinExistence type="predicted"/>
<dbReference type="SUPFAM" id="SSF48371">
    <property type="entry name" value="ARM repeat"/>
    <property type="match status" value="1"/>
</dbReference>
<dbReference type="SMART" id="SM00249">
    <property type="entry name" value="PHD"/>
    <property type="match status" value="1"/>
</dbReference>
<dbReference type="AlphaFoldDB" id="A0A6G0XMT8"/>
<evidence type="ECO:0000313" key="6">
    <source>
        <dbReference type="Proteomes" id="UP000481153"/>
    </source>
</evidence>
<dbReference type="EMBL" id="VJMJ01000036">
    <property type="protein sequence ID" value="KAF0741693.1"/>
    <property type="molecule type" value="Genomic_DNA"/>
</dbReference>
<organism evidence="5 6">
    <name type="scientific">Aphanomyces euteiches</name>
    <dbReference type="NCBI Taxonomy" id="100861"/>
    <lineage>
        <taxon>Eukaryota</taxon>
        <taxon>Sar</taxon>
        <taxon>Stramenopiles</taxon>
        <taxon>Oomycota</taxon>
        <taxon>Saprolegniomycetes</taxon>
        <taxon>Saprolegniales</taxon>
        <taxon>Verrucalvaceae</taxon>
        <taxon>Aphanomyces</taxon>
    </lineage>
</organism>
<sequence length="549" mass="60621">MWRVLGGERAATPFSEIAAAVQRLKDTSRKAEDTLRLLERLVQYSEITRKRDALLDAKAVAIVLPHLRSMDGSSSLLQQYSAAILVNLSQCDRGRLAMSSCDGHGCVSYRHACPLSSLLQIACNSSDRMIQRVCTAAVLNCSFHSTCMAKIEDVGGINLLLKLLKVNDEDVALYTAATCWNLSKSPAFLLKLETMYSIPADVFAKTLSQVLWTRCRAFGLAVHSVSAMDSEGVLESTGDNATLVFAAAVNSKLAIVLRMEQCNAIPAANHNNQETKQQPKSVQKFDERGKLVAVTCAVCTKLVKDNGLACAAAGCHQMYHMRCSRWAKMDAAWIDVDKFYCDAHAPSMPLQYADFIAAEASSGRDLLTKPEFEMLDVVRIFPSTLCMLRSPTQTILAIGLTKYTCRAKDNTPIVKIQWVLRQATSMCYAQPSNVAGKLVMPFSFPFVQAKLSNKVIEAESLVLWPNTHAVAISETLYMTKPNLDQAFLYEFDGRNDERCFSVGASDGSEIWMALQTSHAKCMKLITEAKARPGKKKKAVKPRVERKFVK</sequence>
<accession>A0A6G0XMT8</accession>
<reference evidence="5 6" key="1">
    <citation type="submission" date="2019-07" db="EMBL/GenBank/DDBJ databases">
        <title>Genomics analysis of Aphanomyces spp. identifies a new class of oomycete effector associated with host adaptation.</title>
        <authorList>
            <person name="Gaulin E."/>
        </authorList>
    </citation>
    <scope>NUCLEOTIDE SEQUENCE [LARGE SCALE GENOMIC DNA]</scope>
    <source>
        <strain evidence="5 6">ATCC 201684</strain>
    </source>
</reference>
<dbReference type="GO" id="GO:0008270">
    <property type="term" value="F:zinc ion binding"/>
    <property type="evidence" value="ECO:0007669"/>
    <property type="project" value="UniProtKB-KW"/>
</dbReference>
<evidence type="ECO:0000259" key="4">
    <source>
        <dbReference type="SMART" id="SM00249"/>
    </source>
</evidence>
<dbReference type="InterPro" id="IPR011989">
    <property type="entry name" value="ARM-like"/>
</dbReference>
<keyword evidence="6" id="KW-1185">Reference proteome</keyword>
<protein>
    <recommendedName>
        <fullName evidence="4">Zinc finger PHD-type domain-containing protein</fullName>
    </recommendedName>
</protein>
<dbReference type="InterPro" id="IPR016024">
    <property type="entry name" value="ARM-type_fold"/>
</dbReference>
<dbReference type="Gene3D" id="1.25.10.10">
    <property type="entry name" value="Leucine-rich Repeat Variant"/>
    <property type="match status" value="1"/>
</dbReference>
<dbReference type="InterPro" id="IPR013083">
    <property type="entry name" value="Znf_RING/FYVE/PHD"/>
</dbReference>
<dbReference type="Proteomes" id="UP000481153">
    <property type="component" value="Unassembled WGS sequence"/>
</dbReference>
<keyword evidence="2" id="KW-0863">Zinc-finger</keyword>
<keyword evidence="1" id="KW-0479">Metal-binding</keyword>
<evidence type="ECO:0000256" key="2">
    <source>
        <dbReference type="ARBA" id="ARBA00022771"/>
    </source>
</evidence>
<feature type="domain" description="Zinc finger PHD-type" evidence="4">
    <location>
        <begin position="295"/>
        <end position="345"/>
    </location>
</feature>
<evidence type="ECO:0000256" key="3">
    <source>
        <dbReference type="ARBA" id="ARBA00022833"/>
    </source>
</evidence>
<evidence type="ECO:0000256" key="1">
    <source>
        <dbReference type="ARBA" id="ARBA00022723"/>
    </source>
</evidence>
<evidence type="ECO:0000313" key="5">
    <source>
        <dbReference type="EMBL" id="KAF0741693.1"/>
    </source>
</evidence>
<dbReference type="InterPro" id="IPR001965">
    <property type="entry name" value="Znf_PHD"/>
</dbReference>
<dbReference type="Gene3D" id="3.30.40.10">
    <property type="entry name" value="Zinc/RING finger domain, C3HC4 (zinc finger)"/>
    <property type="match status" value="1"/>
</dbReference>